<keyword evidence="1" id="KW-1133">Transmembrane helix</keyword>
<sequence>MTDETTIRVAITVIAAVIAIAIALIFGREDDRND</sequence>
<reference evidence="2" key="1">
    <citation type="submission" date="2018-05" db="EMBL/GenBank/DDBJ databases">
        <authorList>
            <person name="Lanie J.A."/>
            <person name="Ng W.-L."/>
            <person name="Kazmierczak K.M."/>
            <person name="Andrzejewski T.M."/>
            <person name="Davidsen T.M."/>
            <person name="Wayne K.J."/>
            <person name="Tettelin H."/>
            <person name="Glass J.I."/>
            <person name="Rusch D."/>
            <person name="Podicherti R."/>
            <person name="Tsui H.-C.T."/>
            <person name="Winkler M.E."/>
        </authorList>
    </citation>
    <scope>NUCLEOTIDE SEQUENCE</scope>
</reference>
<gene>
    <name evidence="2" type="ORF">METZ01_LOCUS359903</name>
</gene>
<dbReference type="AlphaFoldDB" id="A0A382SAZ8"/>
<evidence type="ECO:0000256" key="1">
    <source>
        <dbReference type="SAM" id="Phobius"/>
    </source>
</evidence>
<dbReference type="EMBL" id="UINC01127732">
    <property type="protein sequence ID" value="SVD07049.1"/>
    <property type="molecule type" value="Genomic_DNA"/>
</dbReference>
<name>A0A382SAZ8_9ZZZZ</name>
<keyword evidence="1" id="KW-0472">Membrane</keyword>
<proteinExistence type="predicted"/>
<evidence type="ECO:0000313" key="2">
    <source>
        <dbReference type="EMBL" id="SVD07049.1"/>
    </source>
</evidence>
<organism evidence="2">
    <name type="scientific">marine metagenome</name>
    <dbReference type="NCBI Taxonomy" id="408172"/>
    <lineage>
        <taxon>unclassified sequences</taxon>
        <taxon>metagenomes</taxon>
        <taxon>ecological metagenomes</taxon>
    </lineage>
</organism>
<protein>
    <submittedName>
        <fullName evidence="2">Uncharacterized protein</fullName>
    </submittedName>
</protein>
<keyword evidence="1" id="KW-0812">Transmembrane</keyword>
<accession>A0A382SAZ8</accession>
<feature type="transmembrane region" description="Helical" evidence="1">
    <location>
        <begin position="6"/>
        <end position="26"/>
    </location>
</feature>